<comment type="caution">
    <text evidence="3">The sequence shown here is derived from an EMBL/GenBank/DDBJ whole genome shotgun (WGS) entry which is preliminary data.</text>
</comment>
<organism evidence="3 4">
    <name type="scientific">Bacillus xiapuensis</name>
    <dbReference type="NCBI Taxonomy" id="2014075"/>
    <lineage>
        <taxon>Bacteria</taxon>
        <taxon>Bacillati</taxon>
        <taxon>Bacillota</taxon>
        <taxon>Bacilli</taxon>
        <taxon>Bacillales</taxon>
        <taxon>Bacillaceae</taxon>
        <taxon>Bacillus</taxon>
    </lineage>
</organism>
<evidence type="ECO:0000256" key="1">
    <source>
        <dbReference type="SAM" id="MobiDB-lite"/>
    </source>
</evidence>
<dbReference type="InterPro" id="IPR014247">
    <property type="entry name" value="Spore_lipoprot_YhcN/YlaJ"/>
</dbReference>
<keyword evidence="2" id="KW-0732">Signal</keyword>
<dbReference type="Proteomes" id="UP001330749">
    <property type="component" value="Unassembled WGS sequence"/>
</dbReference>
<dbReference type="EMBL" id="JARMQG010000302">
    <property type="protein sequence ID" value="MED3564295.1"/>
    <property type="molecule type" value="Genomic_DNA"/>
</dbReference>
<feature type="signal peptide" evidence="2">
    <location>
        <begin position="1"/>
        <end position="21"/>
    </location>
</feature>
<reference evidence="3 4" key="1">
    <citation type="submission" date="2023-03" db="EMBL/GenBank/DDBJ databases">
        <title>Bacillus Genome Sequencing.</title>
        <authorList>
            <person name="Dunlap C."/>
        </authorList>
    </citation>
    <scope>NUCLEOTIDE SEQUENCE [LARGE SCALE GENOMIC DNA]</scope>
    <source>
        <strain evidence="3 4">B-14544</strain>
    </source>
</reference>
<proteinExistence type="predicted"/>
<feature type="region of interest" description="Disordered" evidence="1">
    <location>
        <begin position="38"/>
        <end position="58"/>
    </location>
</feature>
<gene>
    <name evidence="3" type="ORF">P4447_17925</name>
</gene>
<dbReference type="Pfam" id="PF09580">
    <property type="entry name" value="Spore_YhcN_YlaJ"/>
    <property type="match status" value="1"/>
</dbReference>
<feature type="chain" id="PRO_5045844608" evidence="2">
    <location>
        <begin position="22"/>
        <end position="197"/>
    </location>
</feature>
<evidence type="ECO:0000313" key="3">
    <source>
        <dbReference type="EMBL" id="MED3564295.1"/>
    </source>
</evidence>
<keyword evidence="3" id="KW-0449">Lipoprotein</keyword>
<evidence type="ECO:0000313" key="4">
    <source>
        <dbReference type="Proteomes" id="UP001330749"/>
    </source>
</evidence>
<evidence type="ECO:0000256" key="2">
    <source>
        <dbReference type="SAM" id="SignalP"/>
    </source>
</evidence>
<sequence length="197" mass="22174">MKKSVFLIGALVFSLYLTGCARNNVNNNDIATRNRNVNEPTRVNYNPNGGPAVTGVDNSRLNRTDITDVRNDNRNRNDITNVRNDNRNRMRVADEAAKRVANLPEVDTANVIASDNNAFVAVKLTGSTQLTNHLENKISDKVKSVDRDIDNVYVSANPDFFGQMNQWSGDIRNGRPVTGFFKEFSDSVRRIFPDLRR</sequence>
<keyword evidence="4" id="KW-1185">Reference proteome</keyword>
<dbReference type="InterPro" id="IPR019076">
    <property type="entry name" value="Spore_lipoprot_YhcN/YlaJ-like"/>
</dbReference>
<dbReference type="RefSeq" id="WP_327969416.1">
    <property type="nucleotide sequence ID" value="NZ_JARMQG010000302.1"/>
</dbReference>
<feature type="compositionally biased region" description="Polar residues" evidence="1">
    <location>
        <begin position="38"/>
        <end position="47"/>
    </location>
</feature>
<dbReference type="NCBIfam" id="TIGR02898">
    <property type="entry name" value="spore_YhcN_YlaJ"/>
    <property type="match status" value="1"/>
</dbReference>
<name>A0ABU6NE13_9BACI</name>
<accession>A0ABU6NE13</accession>
<protein>
    <submittedName>
        <fullName evidence="3">YhcN/YlaJ family sporulation lipoprotein</fullName>
    </submittedName>
</protein>